<dbReference type="InterPro" id="IPR010427">
    <property type="entry name" value="DUF1023"/>
</dbReference>
<comment type="caution">
    <text evidence="2">The sequence shown here is derived from an EMBL/GenBank/DDBJ whole genome shotgun (WGS) entry which is preliminary data.</text>
</comment>
<dbReference type="InterPro" id="IPR029058">
    <property type="entry name" value="AB_hydrolase_fold"/>
</dbReference>
<feature type="domain" description="DUF1023" evidence="1">
    <location>
        <begin position="350"/>
        <end position="524"/>
    </location>
</feature>
<sequence length="601" mass="64157">MLAVMSETAVVQEAFRRASALVADHRADLDPAVHLMAAHAWVGGGAPRFADDLSRHRSTLQASLETALQEIHRLVVRHGLIPPGMPAVRTSVTSMTATPGSFRGVDVVAMRSLIGSLDRAADRLCDLSVRLHAELNVLGLPTAPGWDLAGCADWARRHARDLRGRLAWIERAEPDPLTPWNNGVIPSGVIGFGLFEAFAADPGKAATLLRQIAEGDPAAVTAILALQERGDDPGLAARVQTWWRNLPRGLRDRLTVAVPEAVGALNGIPVPIRDQANRLILAREKDRLRAEVSTVTRTLAVTGQPMLLMRLDSVLGGIKKIEMLERNLALGGTPGYPPAFLLSFSLDGIGRAVFSWGNPDTADTTVTYVPGLGTKLASFDEDIERAWLLWQQSQATAGGKQIASISWLGYEAPQLDSGLVLPSRSVAMEGAADRGAGALAAFADGLRATHQPMESARNVLLGHSYGSLVTGKAAVLRPGRFADDLIFVGSPGVGVEHAADLGLQPGHVWVGEAGNDVVAYLGRFTADPGDAGFGAQRFPVSRDVINEAHSSYWRPHSASLLNMASIVDGRYGQLIKPASLVRPMFLLPELAPGSIRKLNEQ</sequence>
<proteinExistence type="predicted"/>
<dbReference type="EMBL" id="BOOR01000025">
    <property type="protein sequence ID" value="GII55253.1"/>
    <property type="molecule type" value="Genomic_DNA"/>
</dbReference>
<dbReference type="SUPFAM" id="SSF53474">
    <property type="entry name" value="alpha/beta-Hydrolases"/>
    <property type="match status" value="1"/>
</dbReference>
<dbReference type="Pfam" id="PF06259">
    <property type="entry name" value="Abhydrolase_8"/>
    <property type="match status" value="1"/>
</dbReference>
<evidence type="ECO:0000259" key="1">
    <source>
        <dbReference type="Pfam" id="PF06259"/>
    </source>
</evidence>
<dbReference type="Proteomes" id="UP000605992">
    <property type="component" value="Unassembled WGS sequence"/>
</dbReference>
<evidence type="ECO:0000313" key="3">
    <source>
        <dbReference type="Proteomes" id="UP000605992"/>
    </source>
</evidence>
<keyword evidence="3" id="KW-1185">Reference proteome</keyword>
<accession>A0A8J3V1U6</accession>
<organism evidence="2 3">
    <name type="scientific">Planotetraspora thailandica</name>
    <dbReference type="NCBI Taxonomy" id="487172"/>
    <lineage>
        <taxon>Bacteria</taxon>
        <taxon>Bacillati</taxon>
        <taxon>Actinomycetota</taxon>
        <taxon>Actinomycetes</taxon>
        <taxon>Streptosporangiales</taxon>
        <taxon>Streptosporangiaceae</taxon>
        <taxon>Planotetraspora</taxon>
    </lineage>
</organism>
<protein>
    <recommendedName>
        <fullName evidence="1">DUF1023 domain-containing protein</fullName>
    </recommendedName>
</protein>
<gene>
    <name evidence="2" type="ORF">Pth03_36420</name>
</gene>
<name>A0A8J3V1U6_9ACTN</name>
<evidence type="ECO:0000313" key="2">
    <source>
        <dbReference type="EMBL" id="GII55253.1"/>
    </source>
</evidence>
<reference evidence="2" key="1">
    <citation type="submission" date="2021-01" db="EMBL/GenBank/DDBJ databases">
        <title>Whole genome shotgun sequence of Planotetraspora thailandica NBRC 104271.</title>
        <authorList>
            <person name="Komaki H."/>
            <person name="Tamura T."/>
        </authorList>
    </citation>
    <scope>NUCLEOTIDE SEQUENCE</scope>
    <source>
        <strain evidence="2">NBRC 104271</strain>
    </source>
</reference>
<dbReference type="AlphaFoldDB" id="A0A8J3V1U6"/>